<evidence type="ECO:0000313" key="14">
    <source>
        <dbReference type="Proteomes" id="UP001295684"/>
    </source>
</evidence>
<feature type="repeat" description="Solcar" evidence="10">
    <location>
        <begin position="19"/>
        <end position="102"/>
    </location>
</feature>
<accession>A0AAD2CWV4</accession>
<dbReference type="GO" id="GO:0005743">
    <property type="term" value="C:mitochondrial inner membrane"/>
    <property type="evidence" value="ECO:0007669"/>
    <property type="project" value="UniProtKB-SubCell"/>
</dbReference>
<evidence type="ECO:0000256" key="10">
    <source>
        <dbReference type="PROSITE-ProRule" id="PRU00282"/>
    </source>
</evidence>
<keyword evidence="7 12" id="KW-1133">Transmembrane helix</keyword>
<evidence type="ECO:0000256" key="3">
    <source>
        <dbReference type="ARBA" id="ARBA00022448"/>
    </source>
</evidence>
<dbReference type="InterPro" id="IPR051752">
    <property type="entry name" value="Mito_2-oxodicarb_carrier"/>
</dbReference>
<keyword evidence="4 10" id="KW-0812">Transmembrane</keyword>
<feature type="transmembrane region" description="Helical" evidence="12">
    <location>
        <begin position="20"/>
        <end position="39"/>
    </location>
</feature>
<keyword evidence="9 10" id="KW-0472">Membrane</keyword>
<gene>
    <name evidence="13" type="ORF">ECRASSUSDP1_LOCUS14410</name>
</gene>
<evidence type="ECO:0000256" key="7">
    <source>
        <dbReference type="ARBA" id="ARBA00022989"/>
    </source>
</evidence>
<evidence type="ECO:0000256" key="1">
    <source>
        <dbReference type="ARBA" id="ARBA00004448"/>
    </source>
</evidence>
<evidence type="ECO:0000313" key="13">
    <source>
        <dbReference type="EMBL" id="CAI2373072.1"/>
    </source>
</evidence>
<evidence type="ECO:0000256" key="9">
    <source>
        <dbReference type="ARBA" id="ARBA00023136"/>
    </source>
</evidence>
<dbReference type="InterPro" id="IPR023395">
    <property type="entry name" value="MCP_dom_sf"/>
</dbReference>
<name>A0AAD2CWV4_EUPCR</name>
<dbReference type="SUPFAM" id="SSF103506">
    <property type="entry name" value="Mitochondrial carrier"/>
    <property type="match status" value="1"/>
</dbReference>
<dbReference type="Proteomes" id="UP001295684">
    <property type="component" value="Unassembled WGS sequence"/>
</dbReference>
<comment type="caution">
    <text evidence="13">The sequence shown here is derived from an EMBL/GenBank/DDBJ whole genome shotgun (WGS) entry which is preliminary data.</text>
</comment>
<keyword evidence="14" id="KW-1185">Reference proteome</keyword>
<evidence type="ECO:0008006" key="15">
    <source>
        <dbReference type="Google" id="ProtNLM"/>
    </source>
</evidence>
<sequence length="313" mass="35417">MATNSSAQESKSPQKKGLKLAGLSSLIGMGGTLAVYPILHPLDVLKANWQTNPHLKHELAVGRMIKNTKGIAGFYSGILTNCTKQVCKSAYRYPLISGLPRFYSRLFDLDLDKHKYKLKMMTSLSVTSVEASIITPFERLQVFIMTSQNTKSNYSDFLKTIKGNVRKELFKGFTPYFARQIVAWTSLLLSDAFFKSKVRKYWQIPKDEMITGYKLLLCTFSVTCTTILVAMPFDNIKTYIQKNMKEIRAEGKHTKADTGKIGIKKAISRIYNKGGVLGFFVGWRLKMSTYFITTSLAVTVIEWLDNLHNKAEK</sequence>
<evidence type="ECO:0000256" key="5">
    <source>
        <dbReference type="ARBA" id="ARBA00022737"/>
    </source>
</evidence>
<proteinExistence type="inferred from homology"/>
<reference evidence="13" key="1">
    <citation type="submission" date="2023-07" db="EMBL/GenBank/DDBJ databases">
        <authorList>
            <consortium name="AG Swart"/>
            <person name="Singh M."/>
            <person name="Singh A."/>
            <person name="Seah K."/>
            <person name="Emmerich C."/>
        </authorList>
    </citation>
    <scope>NUCLEOTIDE SEQUENCE</scope>
    <source>
        <strain evidence="13">DP1</strain>
    </source>
</reference>
<keyword evidence="3 11" id="KW-0813">Transport</keyword>
<keyword evidence="5" id="KW-0677">Repeat</keyword>
<keyword evidence="6" id="KW-0999">Mitochondrion inner membrane</keyword>
<evidence type="ECO:0000256" key="8">
    <source>
        <dbReference type="ARBA" id="ARBA00023128"/>
    </source>
</evidence>
<dbReference type="PANTHER" id="PTHR46356">
    <property type="entry name" value="MITOCHONDRIAL 2-OXODICARBOXYLATE CARRIER"/>
    <property type="match status" value="1"/>
</dbReference>
<organism evidence="13 14">
    <name type="scientific">Euplotes crassus</name>
    <dbReference type="NCBI Taxonomy" id="5936"/>
    <lineage>
        <taxon>Eukaryota</taxon>
        <taxon>Sar</taxon>
        <taxon>Alveolata</taxon>
        <taxon>Ciliophora</taxon>
        <taxon>Intramacronucleata</taxon>
        <taxon>Spirotrichea</taxon>
        <taxon>Hypotrichia</taxon>
        <taxon>Euplotida</taxon>
        <taxon>Euplotidae</taxon>
        <taxon>Moneuplotes</taxon>
    </lineage>
</organism>
<dbReference type="Gene3D" id="1.50.40.10">
    <property type="entry name" value="Mitochondrial carrier domain"/>
    <property type="match status" value="1"/>
</dbReference>
<evidence type="ECO:0000256" key="6">
    <source>
        <dbReference type="ARBA" id="ARBA00022792"/>
    </source>
</evidence>
<comment type="subcellular location">
    <subcellularLocation>
        <location evidence="1">Mitochondrion inner membrane</location>
        <topology evidence="1">Multi-pass membrane protein</topology>
    </subcellularLocation>
</comment>
<dbReference type="InterPro" id="IPR018108">
    <property type="entry name" value="MCP_transmembrane"/>
</dbReference>
<dbReference type="PANTHER" id="PTHR46356:SF1">
    <property type="entry name" value="MITOCHONDRIAL 2-OXODICARBOXYLATE CARRIER"/>
    <property type="match status" value="1"/>
</dbReference>
<dbReference type="PROSITE" id="PS50920">
    <property type="entry name" value="SOLCAR"/>
    <property type="match status" value="2"/>
</dbReference>
<evidence type="ECO:0000256" key="2">
    <source>
        <dbReference type="ARBA" id="ARBA00006375"/>
    </source>
</evidence>
<dbReference type="Pfam" id="PF00153">
    <property type="entry name" value="Mito_carr"/>
    <property type="match status" value="2"/>
</dbReference>
<feature type="repeat" description="Solcar" evidence="10">
    <location>
        <begin position="213"/>
        <end position="307"/>
    </location>
</feature>
<comment type="similarity">
    <text evidence="2 11">Belongs to the mitochondrial carrier (TC 2.A.29) family.</text>
</comment>
<dbReference type="AlphaFoldDB" id="A0AAD2CWV4"/>
<dbReference type="EMBL" id="CAMPGE010014397">
    <property type="protein sequence ID" value="CAI2373072.1"/>
    <property type="molecule type" value="Genomic_DNA"/>
</dbReference>
<evidence type="ECO:0000256" key="11">
    <source>
        <dbReference type="RuleBase" id="RU000488"/>
    </source>
</evidence>
<keyword evidence="8" id="KW-0496">Mitochondrion</keyword>
<protein>
    <recommendedName>
        <fullName evidence="15">Mitochondrial carrier protein</fullName>
    </recommendedName>
</protein>
<evidence type="ECO:0000256" key="12">
    <source>
        <dbReference type="SAM" id="Phobius"/>
    </source>
</evidence>
<evidence type="ECO:0000256" key="4">
    <source>
        <dbReference type="ARBA" id="ARBA00022692"/>
    </source>
</evidence>